<gene>
    <name evidence="2" type="ORF">I6J18_11730</name>
</gene>
<dbReference type="InterPro" id="IPR024197">
    <property type="entry name" value="TPP-like"/>
</dbReference>
<protein>
    <submittedName>
        <fullName evidence="2">Haloacid dehalogenase</fullName>
    </submittedName>
</protein>
<name>A0A974S2B5_PERPY</name>
<dbReference type="KEGG" id="ppsr:I6J18_11730"/>
<dbReference type="PIRSF" id="PIRSF030802">
    <property type="entry name" value="UCP030802"/>
    <property type="match status" value="1"/>
</dbReference>
<dbReference type="Gene3D" id="3.40.50.1000">
    <property type="entry name" value="HAD superfamily/HAD-like"/>
    <property type="match status" value="2"/>
</dbReference>
<organism evidence="2 3">
    <name type="scientific">Peribacillus psychrosaccharolyticus</name>
    <name type="common">Bacillus psychrosaccharolyticus</name>
    <dbReference type="NCBI Taxonomy" id="1407"/>
    <lineage>
        <taxon>Bacteria</taxon>
        <taxon>Bacillati</taxon>
        <taxon>Bacillota</taxon>
        <taxon>Bacilli</taxon>
        <taxon>Bacillales</taxon>
        <taxon>Bacillaceae</taxon>
        <taxon>Peribacillus</taxon>
    </lineage>
</organism>
<evidence type="ECO:0000259" key="1">
    <source>
        <dbReference type="Pfam" id="PF05116"/>
    </source>
</evidence>
<dbReference type="SUPFAM" id="SSF56784">
    <property type="entry name" value="HAD-like"/>
    <property type="match status" value="1"/>
</dbReference>
<feature type="domain" description="Sucrose phosphatase-like" evidence="1">
    <location>
        <begin position="4"/>
        <end position="220"/>
    </location>
</feature>
<evidence type="ECO:0000313" key="2">
    <source>
        <dbReference type="EMBL" id="QQT02439.1"/>
    </source>
</evidence>
<evidence type="ECO:0000313" key="3">
    <source>
        <dbReference type="Proteomes" id="UP000595254"/>
    </source>
</evidence>
<dbReference type="Proteomes" id="UP000595254">
    <property type="component" value="Chromosome"/>
</dbReference>
<reference evidence="2 3" key="1">
    <citation type="submission" date="2021-01" db="EMBL/GenBank/DDBJ databases">
        <title>FDA dAtabase for Regulatory Grade micrObial Sequences (FDA-ARGOS): Supporting development and validation of Infectious Disease Dx tests.</title>
        <authorList>
            <person name="Nelson B."/>
            <person name="Plummer A."/>
            <person name="Tallon L."/>
            <person name="Sadzewicz L."/>
            <person name="Zhao X."/>
            <person name="Boylan J."/>
            <person name="Ott S."/>
            <person name="Bowen H."/>
            <person name="Vavikolanu K."/>
            <person name="Mehta A."/>
            <person name="Aluvathingal J."/>
            <person name="Nadendla S."/>
            <person name="Myers T."/>
            <person name="Yan Y."/>
            <person name="Sichtig H."/>
        </authorList>
    </citation>
    <scope>NUCLEOTIDE SEQUENCE [LARGE SCALE GENOMIC DNA]</scope>
    <source>
        <strain evidence="2 3">FDAARGOS_1161</strain>
    </source>
</reference>
<dbReference type="AlphaFoldDB" id="A0A974S2B5"/>
<keyword evidence="3" id="KW-1185">Reference proteome</keyword>
<dbReference type="EMBL" id="CP068053">
    <property type="protein sequence ID" value="QQT02439.1"/>
    <property type="molecule type" value="Genomic_DNA"/>
</dbReference>
<dbReference type="Pfam" id="PF05116">
    <property type="entry name" value="S6PP"/>
    <property type="match status" value="1"/>
</dbReference>
<dbReference type="InterPro" id="IPR006380">
    <property type="entry name" value="SPP-like_dom"/>
</dbReference>
<accession>A0A974S2B5</accession>
<dbReference type="InterPro" id="IPR036412">
    <property type="entry name" value="HAD-like_sf"/>
</dbReference>
<sequence length="273" mass="30960">MIFASDLDQTMIYSKRAFRLKEGTTEPSIRLIETYEGREISFMTSAAIELLKEVHEKMTFLPVTTRTIKQFQRITLFQEEIIPDMAVTSNGGNILVKGQADQDWQRLIRRKMNESSMSPEDLKMQFSELAHDNWILSERTADELFHYYIIDQAAAPLEELKDFEKAAAEAGWKMSLQGRKLYFVPMPVNKWDAVAHIKEKMGKTFVAAAGDSLLDLCMLEVADLPIAPLHGELNEAALGKTILRTENRGLLAAEDILKQVLAAYEKNKKICAS</sequence>
<dbReference type="InterPro" id="IPR023214">
    <property type="entry name" value="HAD_sf"/>
</dbReference>
<proteinExistence type="predicted"/>
<dbReference type="GO" id="GO:0003824">
    <property type="term" value="F:catalytic activity"/>
    <property type="evidence" value="ECO:0007669"/>
    <property type="project" value="UniProtKB-ARBA"/>
</dbReference>
<dbReference type="RefSeq" id="WP_040374417.1">
    <property type="nucleotide sequence ID" value="NZ_CP068053.1"/>
</dbReference>